<keyword evidence="4" id="KW-1185">Reference proteome</keyword>
<evidence type="ECO:0000313" key="3">
    <source>
        <dbReference type="EMBL" id="RUS77892.1"/>
    </source>
</evidence>
<dbReference type="InterPro" id="IPR057321">
    <property type="entry name" value="RFX1-4/6/8-like_BCD"/>
</dbReference>
<comment type="caution">
    <text evidence="3">The sequence shown here is derived from an EMBL/GenBank/DDBJ whole genome shotgun (WGS) entry which is preliminary data.</text>
</comment>
<gene>
    <name evidence="3" type="ORF">EGW08_014323</name>
</gene>
<dbReference type="EMBL" id="RQTK01000544">
    <property type="protein sequence ID" value="RUS77892.1"/>
    <property type="molecule type" value="Genomic_DNA"/>
</dbReference>
<evidence type="ECO:0000256" key="1">
    <source>
        <dbReference type="SAM" id="MobiDB-lite"/>
    </source>
</evidence>
<sequence length="512" mass="56248">PSSLTQVIRRFGRQLEDWLRSALHGLPEVLTHMKLDLARRFCQVVKRQISLNHLVQASRTVVSSQEMVAQLLTDWLSIDLSSILKQTLYTLEGSTVRDNKAIVHSEFSYYDKVILISRQFLLMWSCFGTRLVRDMTLHNAPSFGSFHLLHLMFDDYVLYRVEALHSEGRVQDLLRTLRGETTHDCDLQSDDLSTSEDDQESQDSPSPPGTDSGQPHHGLTSNCSLITGYHHQSGNTGGQVLDACISGFSGHACADVIRSPSSRLTISTISTSLNINIIIISSSNNNTHIIITSNKNHCSTNHINYSFSTPFNITRPTRAILGVPTTTNSRRCNITIFIIIRDYSCSKHRTASVCPAPLHHFQSGQSMSSQLRPQTFSQALNWTSDPNTQTNTQFGTLCPGQTWTSPLPGPLAPAPGVQPQLPTLTNTCLKQRLVYPGSELPPTSTPMVSNPTPSVCAPYRLSDSAILRDAGSVENNMAASGTETGSGSMPVATPTWRRKVFTGLLDSGGINS</sequence>
<protein>
    <recommendedName>
        <fullName evidence="2">RFX1-4/6/8-like BCD domain-containing protein</fullName>
    </recommendedName>
</protein>
<evidence type="ECO:0000259" key="2">
    <source>
        <dbReference type="Pfam" id="PF25340"/>
    </source>
</evidence>
<dbReference type="OrthoDB" id="10056949at2759"/>
<dbReference type="InterPro" id="IPR039779">
    <property type="entry name" value="RFX-like"/>
</dbReference>
<dbReference type="GO" id="GO:0000978">
    <property type="term" value="F:RNA polymerase II cis-regulatory region sequence-specific DNA binding"/>
    <property type="evidence" value="ECO:0007669"/>
    <property type="project" value="TreeGrafter"/>
</dbReference>
<name>A0A433T8I3_ELYCH</name>
<accession>A0A433T8I3</accession>
<feature type="non-terminal residue" evidence="3">
    <location>
        <position position="1"/>
    </location>
</feature>
<organism evidence="3 4">
    <name type="scientific">Elysia chlorotica</name>
    <name type="common">Eastern emerald elysia</name>
    <name type="synonym">Sea slug</name>
    <dbReference type="NCBI Taxonomy" id="188477"/>
    <lineage>
        <taxon>Eukaryota</taxon>
        <taxon>Metazoa</taxon>
        <taxon>Spiralia</taxon>
        <taxon>Lophotrochozoa</taxon>
        <taxon>Mollusca</taxon>
        <taxon>Gastropoda</taxon>
        <taxon>Heterobranchia</taxon>
        <taxon>Euthyneura</taxon>
        <taxon>Panpulmonata</taxon>
        <taxon>Sacoglossa</taxon>
        <taxon>Placobranchoidea</taxon>
        <taxon>Plakobranchidae</taxon>
        <taxon>Elysia</taxon>
    </lineage>
</organism>
<dbReference type="GO" id="GO:0000981">
    <property type="term" value="F:DNA-binding transcription factor activity, RNA polymerase II-specific"/>
    <property type="evidence" value="ECO:0007669"/>
    <property type="project" value="TreeGrafter"/>
</dbReference>
<proteinExistence type="predicted"/>
<dbReference type="STRING" id="188477.A0A433T8I3"/>
<feature type="region of interest" description="Disordered" evidence="1">
    <location>
        <begin position="184"/>
        <end position="217"/>
    </location>
</feature>
<dbReference type="Pfam" id="PF25340">
    <property type="entry name" value="BCD_RFX"/>
    <property type="match status" value="2"/>
</dbReference>
<evidence type="ECO:0000313" key="4">
    <source>
        <dbReference type="Proteomes" id="UP000271974"/>
    </source>
</evidence>
<feature type="domain" description="RFX1-4/6/8-like BCD" evidence="2">
    <location>
        <begin position="112"/>
        <end position="166"/>
    </location>
</feature>
<dbReference type="PANTHER" id="PTHR12619:SF5">
    <property type="entry name" value="TRANSCRIPTION FACTOR RFX4"/>
    <property type="match status" value="1"/>
</dbReference>
<dbReference type="PANTHER" id="PTHR12619">
    <property type="entry name" value="RFX TRANSCRIPTION FACTOR FAMILY"/>
    <property type="match status" value="1"/>
</dbReference>
<dbReference type="Proteomes" id="UP000271974">
    <property type="component" value="Unassembled WGS sequence"/>
</dbReference>
<reference evidence="3 4" key="1">
    <citation type="submission" date="2019-01" db="EMBL/GenBank/DDBJ databases">
        <title>A draft genome assembly of the solar-powered sea slug Elysia chlorotica.</title>
        <authorList>
            <person name="Cai H."/>
            <person name="Li Q."/>
            <person name="Fang X."/>
            <person name="Li J."/>
            <person name="Curtis N.E."/>
            <person name="Altenburger A."/>
            <person name="Shibata T."/>
            <person name="Feng M."/>
            <person name="Maeda T."/>
            <person name="Schwartz J.A."/>
            <person name="Shigenobu S."/>
            <person name="Lundholm N."/>
            <person name="Nishiyama T."/>
            <person name="Yang H."/>
            <person name="Hasebe M."/>
            <person name="Li S."/>
            <person name="Pierce S.K."/>
            <person name="Wang J."/>
        </authorList>
    </citation>
    <scope>NUCLEOTIDE SEQUENCE [LARGE SCALE GENOMIC DNA]</scope>
    <source>
        <strain evidence="3">EC2010</strain>
        <tissue evidence="3">Whole organism of an adult</tissue>
    </source>
</reference>
<feature type="domain" description="RFX1-4/6/8-like BCD" evidence="2">
    <location>
        <begin position="1"/>
        <end position="97"/>
    </location>
</feature>
<dbReference type="AlphaFoldDB" id="A0A433T8I3"/>
<feature type="compositionally biased region" description="Acidic residues" evidence="1">
    <location>
        <begin position="187"/>
        <end position="201"/>
    </location>
</feature>